<dbReference type="Proteomes" id="UP000799423">
    <property type="component" value="Unassembled WGS sequence"/>
</dbReference>
<dbReference type="SUPFAM" id="SSF51735">
    <property type="entry name" value="NAD(P)-binding Rossmann-fold domains"/>
    <property type="match status" value="1"/>
</dbReference>
<proteinExistence type="inferred from homology"/>
<dbReference type="GO" id="GO:0006654">
    <property type="term" value="P:phosphatidic acid biosynthetic process"/>
    <property type="evidence" value="ECO:0007669"/>
    <property type="project" value="TreeGrafter"/>
</dbReference>
<keyword evidence="3" id="KW-0560">Oxidoreductase</keyword>
<dbReference type="Pfam" id="PF00106">
    <property type="entry name" value="adh_short"/>
    <property type="match status" value="1"/>
</dbReference>
<protein>
    <submittedName>
        <fullName evidence="5">NAD(P)-binding protein</fullName>
    </submittedName>
</protein>
<evidence type="ECO:0000256" key="1">
    <source>
        <dbReference type="ARBA" id="ARBA00006484"/>
    </source>
</evidence>
<dbReference type="AlphaFoldDB" id="A0A6A7B6D9"/>
<accession>A0A6A7B6D9</accession>
<name>A0A6A7B6D9_9PLEO</name>
<dbReference type="PANTHER" id="PTHR44169">
    <property type="entry name" value="NADPH-DEPENDENT 1-ACYLDIHYDROXYACETONE PHOSPHATE REDUCTASE"/>
    <property type="match status" value="1"/>
</dbReference>
<dbReference type="Gene3D" id="3.40.50.720">
    <property type="entry name" value="NAD(P)-binding Rossmann-like Domain"/>
    <property type="match status" value="1"/>
</dbReference>
<dbReference type="EMBL" id="MU006304">
    <property type="protein sequence ID" value="KAF2850854.1"/>
    <property type="molecule type" value="Genomic_DNA"/>
</dbReference>
<dbReference type="PANTHER" id="PTHR44169:SF6">
    <property type="entry name" value="NADPH-DEPENDENT 1-ACYLDIHYDROXYACETONE PHOSPHATE REDUCTASE"/>
    <property type="match status" value="1"/>
</dbReference>
<dbReference type="GO" id="GO:0005811">
    <property type="term" value="C:lipid droplet"/>
    <property type="evidence" value="ECO:0007669"/>
    <property type="project" value="TreeGrafter"/>
</dbReference>
<gene>
    <name evidence="5" type="ORF">T440DRAFT_73687</name>
</gene>
<keyword evidence="6" id="KW-1185">Reference proteome</keyword>
<dbReference type="InterPro" id="IPR036291">
    <property type="entry name" value="NAD(P)-bd_dom_sf"/>
</dbReference>
<evidence type="ECO:0000313" key="5">
    <source>
        <dbReference type="EMBL" id="KAF2850854.1"/>
    </source>
</evidence>
<dbReference type="PRINTS" id="PR00081">
    <property type="entry name" value="GDHRDH"/>
</dbReference>
<dbReference type="GO" id="GO:0019433">
    <property type="term" value="P:triglyceride catabolic process"/>
    <property type="evidence" value="ECO:0007669"/>
    <property type="project" value="TreeGrafter"/>
</dbReference>
<dbReference type="InterPro" id="IPR002347">
    <property type="entry name" value="SDR_fam"/>
</dbReference>
<comment type="similarity">
    <text evidence="1 4">Belongs to the short-chain dehydrogenases/reductases (SDR) family.</text>
</comment>
<dbReference type="InterPro" id="IPR020904">
    <property type="entry name" value="Sc_DH/Rdtase_CS"/>
</dbReference>
<evidence type="ECO:0000256" key="4">
    <source>
        <dbReference type="RuleBase" id="RU000363"/>
    </source>
</evidence>
<dbReference type="GO" id="GO:0005783">
    <property type="term" value="C:endoplasmic reticulum"/>
    <property type="evidence" value="ECO:0007669"/>
    <property type="project" value="TreeGrafter"/>
</dbReference>
<dbReference type="GO" id="GO:0004806">
    <property type="term" value="F:triacylglycerol lipase activity"/>
    <property type="evidence" value="ECO:0007669"/>
    <property type="project" value="TreeGrafter"/>
</dbReference>
<sequence>MAATKQTILISGCTTGSAGHALALEFAAQGLRVFATARSLKSLAGLEEKGIETLTLDVTSAESIAALKAEITTRTGGKLDMLFNNAGIMYEAPAIEANQSRVRQMYDTNVFGLMDMVAAFTPLLLAAVSDSSRPPVIINTASILAVVPYPFSAAYNASKAAVASYSDTLRVELEPLGIKVVTLYMGVVSTGLFSPSSIEFQPNGLFVEAEAGVRKRGEDHIKTGAKPAEFAKQVVATVLKQKRGPGKGEYVWKGAMATIIWFLSVVGGRKVFDSTNAKEIGWNDQVKRAIAERGRKSVQNVSAK</sequence>
<dbReference type="PRINTS" id="PR00080">
    <property type="entry name" value="SDRFAMILY"/>
</dbReference>
<evidence type="ECO:0000256" key="3">
    <source>
        <dbReference type="ARBA" id="ARBA00023002"/>
    </source>
</evidence>
<dbReference type="GO" id="GO:0000140">
    <property type="term" value="F:acylglycerone-phosphate reductase (NADP+) activity"/>
    <property type="evidence" value="ECO:0007669"/>
    <property type="project" value="TreeGrafter"/>
</dbReference>
<evidence type="ECO:0000313" key="6">
    <source>
        <dbReference type="Proteomes" id="UP000799423"/>
    </source>
</evidence>
<reference evidence="5" key="1">
    <citation type="submission" date="2020-01" db="EMBL/GenBank/DDBJ databases">
        <authorList>
            <consortium name="DOE Joint Genome Institute"/>
            <person name="Haridas S."/>
            <person name="Albert R."/>
            <person name="Binder M."/>
            <person name="Bloem J."/>
            <person name="Labutti K."/>
            <person name="Salamov A."/>
            <person name="Andreopoulos B."/>
            <person name="Baker S.E."/>
            <person name="Barry K."/>
            <person name="Bills G."/>
            <person name="Bluhm B.H."/>
            <person name="Cannon C."/>
            <person name="Castanera R."/>
            <person name="Culley D.E."/>
            <person name="Daum C."/>
            <person name="Ezra D."/>
            <person name="Gonzalez J.B."/>
            <person name="Henrissat B."/>
            <person name="Kuo A."/>
            <person name="Liang C."/>
            <person name="Lipzen A."/>
            <person name="Lutzoni F."/>
            <person name="Magnuson J."/>
            <person name="Mondo S."/>
            <person name="Nolan M."/>
            <person name="Ohm R."/>
            <person name="Pangilinan J."/>
            <person name="Park H.-J."/>
            <person name="Ramirez L."/>
            <person name="Alfaro M."/>
            <person name="Sun H."/>
            <person name="Tritt A."/>
            <person name="Yoshinaga Y."/>
            <person name="Zwiers L.-H."/>
            <person name="Turgeon B.G."/>
            <person name="Goodwin S.B."/>
            <person name="Spatafora J.W."/>
            <person name="Crous P.W."/>
            <person name="Grigoriev I.V."/>
        </authorList>
    </citation>
    <scope>NUCLEOTIDE SEQUENCE</scope>
    <source>
        <strain evidence="5">IPT5</strain>
    </source>
</reference>
<organism evidence="5 6">
    <name type="scientific">Plenodomus tracheiphilus IPT5</name>
    <dbReference type="NCBI Taxonomy" id="1408161"/>
    <lineage>
        <taxon>Eukaryota</taxon>
        <taxon>Fungi</taxon>
        <taxon>Dikarya</taxon>
        <taxon>Ascomycota</taxon>
        <taxon>Pezizomycotina</taxon>
        <taxon>Dothideomycetes</taxon>
        <taxon>Pleosporomycetidae</taxon>
        <taxon>Pleosporales</taxon>
        <taxon>Pleosporineae</taxon>
        <taxon>Leptosphaeriaceae</taxon>
        <taxon>Plenodomus</taxon>
    </lineage>
</organism>
<keyword evidence="2" id="KW-0521">NADP</keyword>
<evidence type="ECO:0000256" key="2">
    <source>
        <dbReference type="ARBA" id="ARBA00022857"/>
    </source>
</evidence>
<dbReference type="OrthoDB" id="2102561at2759"/>
<dbReference type="PROSITE" id="PS00061">
    <property type="entry name" value="ADH_SHORT"/>
    <property type="match status" value="1"/>
</dbReference>